<sequence>MLPPVLYKLMVTQFRTITIQEGDGTESQVQVPVSLDTSEAVTPTSTSITSMEIISPGTIPIEQQFREVTVEERDGTTSTVLVPITPAKPGIVTTQEDIPSITPLSTISPQVPRTPVTRVVEVTKGTGEVSKIAVEINPVTLPVARVAPVLLTTRGETLLERHIAKIDESTNQAFVTAVKASRTSTVAGVEKILREVNAAARLFDVTTPQTKLDRLVDRASEAVVLLRKDPYSLEAAEIITELVLADQSALASKVFELTKDSRKFEDRVQKIDPKLQKAASDLKLSDRAAILLMDMPFNALSESQRKVRLELVRRRGGLTGPKLTKSGQQLVDSLTEALTFGKAETRTFNEDDIRREYVKLRDDARKIYDEVVRNAKAEGTVVTLSKEDYVTTALPSEDEYVETVIAAMPKLRELAKEAGKASIPLYGTVYTWENDPNWARALSIAGDLAVFLPVLGLAAGFTRAGVGFKAATKSIAIAELKAPFMPILAPGKVVRVGLETLEEIGDILRTAVPGRLGGARKLPVSVTEVTSSTTTRIPIRQGRTGHFGVIPVEGEIPKGLASPEGFAIREELTQKTIYGDVNPQTGLAEVAFGEGTIGVPVPILQQVTEPALFSSTKDGRNWMAGLVIGEQATQKSGAPAYFAGGRMQRFVDNTSSGRPIDLSRKAEVAVALGELPAEEVKSVIIIKRSSPYFDLAEDSKKTYAGTLELERVIEPKSFKTRAEAFEQVKLYEKKGVKGATYEEVDKLTGEVTYFAAPEFPTPDQVMFQRNVFTGEKNLVLIFGNPYTRTQMTKLKLLAPFENMKQILTPGEGFFRSDISNKITEAKALSSEAADLYEQARVAKVAGLIDDARDLERRGDAKLISADAAIQRANVNQFIESTFTAGATYTGDQDIETALRVLAGEDPLAITA</sequence>
<dbReference type="EMBL" id="LAZR01004112">
    <property type="protein sequence ID" value="KKN11654.1"/>
    <property type="molecule type" value="Genomic_DNA"/>
</dbReference>
<name>A0A0F9N110_9ZZZZ</name>
<protein>
    <submittedName>
        <fullName evidence="1">Uncharacterized protein</fullName>
    </submittedName>
</protein>
<feature type="non-terminal residue" evidence="1">
    <location>
        <position position="911"/>
    </location>
</feature>
<gene>
    <name evidence="1" type="ORF">LCGC14_1024280</name>
</gene>
<evidence type="ECO:0000313" key="1">
    <source>
        <dbReference type="EMBL" id="KKN11654.1"/>
    </source>
</evidence>
<comment type="caution">
    <text evidence="1">The sequence shown here is derived from an EMBL/GenBank/DDBJ whole genome shotgun (WGS) entry which is preliminary data.</text>
</comment>
<dbReference type="AlphaFoldDB" id="A0A0F9N110"/>
<proteinExistence type="predicted"/>
<accession>A0A0F9N110</accession>
<organism evidence="1">
    <name type="scientific">marine sediment metagenome</name>
    <dbReference type="NCBI Taxonomy" id="412755"/>
    <lineage>
        <taxon>unclassified sequences</taxon>
        <taxon>metagenomes</taxon>
        <taxon>ecological metagenomes</taxon>
    </lineage>
</organism>
<reference evidence="1" key="1">
    <citation type="journal article" date="2015" name="Nature">
        <title>Complex archaea that bridge the gap between prokaryotes and eukaryotes.</title>
        <authorList>
            <person name="Spang A."/>
            <person name="Saw J.H."/>
            <person name="Jorgensen S.L."/>
            <person name="Zaremba-Niedzwiedzka K."/>
            <person name="Martijn J."/>
            <person name="Lind A.E."/>
            <person name="van Eijk R."/>
            <person name="Schleper C."/>
            <person name="Guy L."/>
            <person name="Ettema T.J."/>
        </authorList>
    </citation>
    <scope>NUCLEOTIDE SEQUENCE</scope>
</reference>